<dbReference type="Gene3D" id="3.10.450.50">
    <property type="match status" value="1"/>
</dbReference>
<gene>
    <name evidence="2" type="ORF">FV139_03465</name>
</gene>
<keyword evidence="3" id="KW-1185">Reference proteome</keyword>
<dbReference type="Proteomes" id="UP000321039">
    <property type="component" value="Unassembled WGS sequence"/>
</dbReference>
<evidence type="ECO:0000313" key="3">
    <source>
        <dbReference type="Proteomes" id="UP000321039"/>
    </source>
</evidence>
<reference evidence="2 3" key="1">
    <citation type="submission" date="2019-08" db="EMBL/GenBank/DDBJ databases">
        <title>Parahaliea maris sp. nov., isolated from the surface seawater.</title>
        <authorList>
            <person name="Liu Y."/>
        </authorList>
    </citation>
    <scope>NUCLEOTIDE SEQUENCE [LARGE SCALE GENOMIC DNA]</scope>
    <source>
        <strain evidence="2 3">HSLHS9</strain>
    </source>
</reference>
<organism evidence="2 3">
    <name type="scientific">Parahaliea maris</name>
    <dbReference type="NCBI Taxonomy" id="2716870"/>
    <lineage>
        <taxon>Bacteria</taxon>
        <taxon>Pseudomonadati</taxon>
        <taxon>Pseudomonadota</taxon>
        <taxon>Gammaproteobacteria</taxon>
        <taxon>Cellvibrionales</taxon>
        <taxon>Halieaceae</taxon>
        <taxon>Parahaliea</taxon>
    </lineage>
</organism>
<dbReference type="InterPro" id="IPR037401">
    <property type="entry name" value="SnoaL-like"/>
</dbReference>
<proteinExistence type="predicted"/>
<accession>A0A5C9A8S9</accession>
<dbReference type="SUPFAM" id="SSF54427">
    <property type="entry name" value="NTF2-like"/>
    <property type="match status" value="1"/>
</dbReference>
<evidence type="ECO:0000259" key="1">
    <source>
        <dbReference type="Pfam" id="PF12680"/>
    </source>
</evidence>
<comment type="caution">
    <text evidence="2">The sequence shown here is derived from an EMBL/GenBank/DDBJ whole genome shotgun (WGS) entry which is preliminary data.</text>
</comment>
<protein>
    <submittedName>
        <fullName evidence="2">Nuclear transport factor 2 family protein</fullName>
    </submittedName>
</protein>
<dbReference type="Pfam" id="PF12680">
    <property type="entry name" value="SnoaL_2"/>
    <property type="match status" value="1"/>
</dbReference>
<sequence length="149" mass="16819">MSSTQDAFFAYAAAFEETFKDDDWDRLRPFFTDDAVYEVVGGPMACRITGVDAILNGLKRSVDGFDRQMDNRQLDVPTPPVIEGNSIRLDWIVTYARGDSPPGELIGHSEATLSDGKIVLLRDIYRDEELQPFGEWLQRYVSDLDGSYV</sequence>
<name>A0A5C9A8S9_9GAMM</name>
<evidence type="ECO:0000313" key="2">
    <source>
        <dbReference type="EMBL" id="TXS96549.1"/>
    </source>
</evidence>
<dbReference type="AlphaFoldDB" id="A0A5C9A8S9"/>
<dbReference type="RefSeq" id="WP_148066821.1">
    <property type="nucleotide sequence ID" value="NZ_VRZA01000001.1"/>
</dbReference>
<dbReference type="InterPro" id="IPR032710">
    <property type="entry name" value="NTF2-like_dom_sf"/>
</dbReference>
<dbReference type="EMBL" id="VRZA01000001">
    <property type="protein sequence ID" value="TXS96549.1"/>
    <property type="molecule type" value="Genomic_DNA"/>
</dbReference>
<feature type="domain" description="SnoaL-like" evidence="1">
    <location>
        <begin position="14"/>
        <end position="119"/>
    </location>
</feature>